<protein>
    <submittedName>
        <fullName evidence="2">Uncharacterized protein</fullName>
    </submittedName>
</protein>
<feature type="coiled-coil region" evidence="1">
    <location>
        <begin position="256"/>
        <end position="293"/>
    </location>
</feature>
<proteinExistence type="predicted"/>
<reference evidence="2 3" key="1">
    <citation type="submission" date="2017-09" db="EMBL/GenBank/DDBJ databases">
        <authorList>
            <person name="Ehlers B."/>
            <person name="Leendertz F.H."/>
        </authorList>
    </citation>
    <scope>NUCLEOTIDE SEQUENCE [LARGE SCALE GENOMIC DNA]</scope>
</reference>
<dbReference type="EMBL" id="MG018927">
    <property type="protein sequence ID" value="ATW58055.1"/>
    <property type="molecule type" value="Genomic_DNA"/>
</dbReference>
<evidence type="ECO:0000256" key="1">
    <source>
        <dbReference type="SAM" id="Coils"/>
    </source>
</evidence>
<gene>
    <name evidence="2" type="ORF">CNR34_00122</name>
</gene>
<dbReference type="Proteomes" id="UP000241592">
    <property type="component" value="Segment"/>
</dbReference>
<evidence type="ECO:0000313" key="2">
    <source>
        <dbReference type="EMBL" id="ATW58055.1"/>
    </source>
</evidence>
<keyword evidence="1" id="KW-0175">Coiled coil</keyword>
<evidence type="ECO:0000313" key="3">
    <source>
        <dbReference type="Proteomes" id="UP000241592"/>
    </source>
</evidence>
<sequence>MTTIHRVFLYSSDVGRLTHEDDFNTPEEAKACVEQWIDDRDWDEELERGMFRIDVRKNGHLKGNYGAYAHAYPILKKPVSVEGESIEAFNEKNRKYQTDIQVKSRQILGHVPYPTRECAELAIDRAVDELAQELDIRLYGRIQREQRAAGIHERFITDLTPFGFKVYRGDGPKFQYDESVTIEDLKNLKFPEPSTILSKRQGFDVKSGALRVTDPCYSLDTWCAGTTSNVMNGRWLAQVGQHREAMDKWTKERFEKEIAELENPEEQIRVKQLQEAIKNLDGLELEEAQKNLKGLIGFYESHALREFGRCWGNPDDWSGRVAFLHIRHESVANEPIDPLSFVPNDDFQVGVDSGQAGFFDLAPFELVAAQKEHKGDTPEHEAFYEACGENTLGSEMWGIVQGMGCVSSSGYGDGGYKLCERRNEAGELIEARIVYMLEGSEMFPGIGGDEEDEE</sequence>
<keyword evidence="3" id="KW-1185">Reference proteome</keyword>
<organism evidence="2 3">
    <name type="scientific">Pseudomonas phage nickie</name>
    <dbReference type="NCBI Taxonomy" id="2048977"/>
    <lineage>
        <taxon>Viruses</taxon>
        <taxon>Duplodnaviria</taxon>
        <taxon>Heunggongvirae</taxon>
        <taxon>Uroviricota</taxon>
        <taxon>Caudoviricetes</taxon>
        <taxon>Nickievirus</taxon>
        <taxon>Nickievirus nickie</taxon>
    </lineage>
</organism>
<accession>A0A2H4P7A7</accession>
<name>A0A2H4P7A7_9CAUD</name>